<dbReference type="EMBL" id="CM001436">
    <property type="protein sequence ID" value="EHQ35110.1"/>
    <property type="molecule type" value="Genomic_DNA"/>
</dbReference>
<keyword evidence="3" id="KW-1185">Reference proteome</keyword>
<dbReference type="PANTHER" id="PTHR43434">
    <property type="entry name" value="PHOSPHOGLYCOLATE PHOSPHATASE"/>
    <property type="match status" value="1"/>
</dbReference>
<dbReference type="Pfam" id="PF13419">
    <property type="entry name" value="HAD_2"/>
    <property type="match status" value="1"/>
</dbReference>
<dbReference type="NCBIfam" id="TIGR01549">
    <property type="entry name" value="HAD-SF-IA-v1"/>
    <property type="match status" value="1"/>
</dbReference>
<dbReference type="HOGENOM" id="CLU_100976_0_0_2"/>
<keyword evidence="2" id="KW-0378">Hydrolase</keyword>
<dbReference type="InterPro" id="IPR041492">
    <property type="entry name" value="HAD_2"/>
</dbReference>
<dbReference type="InterPro" id="IPR050155">
    <property type="entry name" value="HAD-like_hydrolase_sf"/>
</dbReference>
<dbReference type="Gene3D" id="3.40.50.1000">
    <property type="entry name" value="HAD superfamily/HAD-like"/>
    <property type="match status" value="1"/>
</dbReference>
<dbReference type="GO" id="GO:0006281">
    <property type="term" value="P:DNA repair"/>
    <property type="evidence" value="ECO:0007669"/>
    <property type="project" value="TreeGrafter"/>
</dbReference>
<dbReference type="RefSeq" id="WP_004076841.1">
    <property type="nucleotide sequence ID" value="NZ_CM001436.1"/>
</dbReference>
<dbReference type="SFLD" id="SFLDS00003">
    <property type="entry name" value="Haloacid_Dehalogenase"/>
    <property type="match status" value="1"/>
</dbReference>
<dbReference type="Proteomes" id="UP000005741">
    <property type="component" value="Chromosome"/>
</dbReference>
<organism evidence="2 3">
    <name type="scientific">Methanoplanus limicola DSM 2279</name>
    <dbReference type="NCBI Taxonomy" id="937775"/>
    <lineage>
        <taxon>Archaea</taxon>
        <taxon>Methanobacteriati</taxon>
        <taxon>Methanobacteriota</taxon>
        <taxon>Stenosarchaea group</taxon>
        <taxon>Methanomicrobia</taxon>
        <taxon>Methanomicrobiales</taxon>
        <taxon>Methanomicrobiaceae</taxon>
        <taxon>Methanoplanus</taxon>
    </lineage>
</organism>
<dbReference type="InterPro" id="IPR023198">
    <property type="entry name" value="PGP-like_dom2"/>
</dbReference>
<dbReference type="AlphaFoldDB" id="H1YZ86"/>
<sequence>MIDLIILDFDGVILESVSAKTKAFSEIFSGEKPEDLKKIIDYHLENGGMPRFDKFRHIYAEILNKELTDEKIKELSENFEKIVKHEVINSPFVSGAEEFLSGILGKVPLYVVSATPQDEIREIIKEKGINRYFNGVFGSPETKASHIRKILEDTGVKPENAVFIGDAKNDWKAAVENKVRFIGRVCDQIPDTISGLPDVETIVEDLKDFEMYVKAYML</sequence>
<dbReference type="GO" id="GO:0005829">
    <property type="term" value="C:cytosol"/>
    <property type="evidence" value="ECO:0007669"/>
    <property type="project" value="TreeGrafter"/>
</dbReference>
<gene>
    <name evidence="2" type="ORF">Metlim_0988</name>
</gene>
<evidence type="ECO:0000313" key="2">
    <source>
        <dbReference type="EMBL" id="EHQ35110.1"/>
    </source>
</evidence>
<name>H1YZ86_9EURY</name>
<dbReference type="PANTHER" id="PTHR43434:SF1">
    <property type="entry name" value="PHOSPHOGLYCOLATE PHOSPHATASE"/>
    <property type="match status" value="1"/>
</dbReference>
<dbReference type="SUPFAM" id="SSF56784">
    <property type="entry name" value="HAD-like"/>
    <property type="match status" value="1"/>
</dbReference>
<dbReference type="InterPro" id="IPR036412">
    <property type="entry name" value="HAD-like_sf"/>
</dbReference>
<accession>H1YZ86</accession>
<dbReference type="GO" id="GO:0008967">
    <property type="term" value="F:phosphoglycolate phosphatase activity"/>
    <property type="evidence" value="ECO:0007669"/>
    <property type="project" value="TreeGrafter"/>
</dbReference>
<evidence type="ECO:0000313" key="3">
    <source>
        <dbReference type="Proteomes" id="UP000005741"/>
    </source>
</evidence>
<dbReference type="SFLD" id="SFLDG01129">
    <property type="entry name" value="C1.5:_HAD__Beta-PGM__Phosphata"/>
    <property type="match status" value="1"/>
</dbReference>
<reference evidence="2 3" key="1">
    <citation type="submission" date="2011-10" db="EMBL/GenBank/DDBJ databases">
        <title>The Improved High-Quality Draft genome of Methanoplanus limicola DSM 2279.</title>
        <authorList>
            <consortium name="US DOE Joint Genome Institute (JGI-PGF)"/>
            <person name="Lucas S."/>
            <person name="Copeland A."/>
            <person name="Lapidus A."/>
            <person name="Glavina del Rio T."/>
            <person name="Dalin E."/>
            <person name="Tice H."/>
            <person name="Bruce D."/>
            <person name="Goodwin L."/>
            <person name="Pitluck S."/>
            <person name="Peters L."/>
            <person name="Mikhailova N."/>
            <person name="Lu M."/>
            <person name="Kyrpides N."/>
            <person name="Mavromatis K."/>
            <person name="Ivanova N."/>
            <person name="Markowitz V."/>
            <person name="Cheng J.-F."/>
            <person name="Hugenholtz P."/>
            <person name="Woyke T."/>
            <person name="Wu D."/>
            <person name="Wirth R."/>
            <person name="Brambilla E.-M."/>
            <person name="Klenk H.-P."/>
            <person name="Eisen J.A."/>
        </authorList>
    </citation>
    <scope>NUCLEOTIDE SEQUENCE [LARGE SCALE GENOMIC DNA]</scope>
    <source>
        <strain evidence="2 3">DSM 2279</strain>
    </source>
</reference>
<dbReference type="OrthoDB" id="31229at2157"/>
<dbReference type="InterPro" id="IPR006439">
    <property type="entry name" value="HAD-SF_hydro_IA"/>
</dbReference>
<comment type="similarity">
    <text evidence="1">Belongs to the HAD-like hydrolase superfamily.</text>
</comment>
<evidence type="ECO:0000256" key="1">
    <source>
        <dbReference type="ARBA" id="ARBA00007958"/>
    </source>
</evidence>
<dbReference type="Gene3D" id="1.10.150.240">
    <property type="entry name" value="Putative phosphatase, domain 2"/>
    <property type="match status" value="1"/>
</dbReference>
<proteinExistence type="inferred from homology"/>
<dbReference type="InterPro" id="IPR023214">
    <property type="entry name" value="HAD_sf"/>
</dbReference>
<protein>
    <submittedName>
        <fullName evidence="2">Haloacid dehalogenase domain protein hydrolase</fullName>
    </submittedName>
</protein>
<dbReference type="STRING" id="937775.Metlim_0988"/>
<dbReference type="InParanoid" id="H1YZ86"/>